<dbReference type="Gene3D" id="2.30.29.30">
    <property type="entry name" value="Pleckstrin-homology domain (PH domain)/Phosphotyrosine-binding domain (PTB)"/>
    <property type="match status" value="1"/>
</dbReference>
<dbReference type="GO" id="GO:0106018">
    <property type="term" value="F:phosphatidylinositol-3,5-bisphosphate phosphatase activity"/>
    <property type="evidence" value="ECO:0007669"/>
    <property type="project" value="TreeGrafter"/>
</dbReference>
<dbReference type="PROSITE" id="PS00383">
    <property type="entry name" value="TYR_PHOSPHATASE_1"/>
    <property type="match status" value="1"/>
</dbReference>
<dbReference type="InterPro" id="IPR048994">
    <property type="entry name" value="PH-GRAM_MTMR6-9"/>
</dbReference>
<dbReference type="AlphaFoldDB" id="A0A0L0GAK9"/>
<protein>
    <recommendedName>
        <fullName evidence="4">Myotubularin phosphatase domain-containing protein</fullName>
    </recommendedName>
</protein>
<reference evidence="5 6" key="1">
    <citation type="submission" date="2011-02" db="EMBL/GenBank/DDBJ databases">
        <title>The Genome Sequence of Sphaeroforma arctica JP610.</title>
        <authorList>
            <consortium name="The Broad Institute Genome Sequencing Platform"/>
            <person name="Russ C."/>
            <person name="Cuomo C."/>
            <person name="Young S.K."/>
            <person name="Zeng Q."/>
            <person name="Gargeya S."/>
            <person name="Alvarado L."/>
            <person name="Berlin A."/>
            <person name="Chapman S.B."/>
            <person name="Chen Z."/>
            <person name="Freedman E."/>
            <person name="Gellesch M."/>
            <person name="Goldberg J."/>
            <person name="Griggs A."/>
            <person name="Gujja S."/>
            <person name="Heilman E."/>
            <person name="Heiman D."/>
            <person name="Howarth C."/>
            <person name="Mehta T."/>
            <person name="Neiman D."/>
            <person name="Pearson M."/>
            <person name="Roberts A."/>
            <person name="Saif S."/>
            <person name="Shea T."/>
            <person name="Shenoy N."/>
            <person name="Sisk P."/>
            <person name="Stolte C."/>
            <person name="Sykes S."/>
            <person name="White J."/>
            <person name="Yandava C."/>
            <person name="Burger G."/>
            <person name="Gray M.W."/>
            <person name="Holland P.W.H."/>
            <person name="King N."/>
            <person name="Lang F.B.F."/>
            <person name="Roger A.J."/>
            <person name="Ruiz-Trillo I."/>
            <person name="Haas B."/>
            <person name="Nusbaum C."/>
            <person name="Birren B."/>
        </authorList>
    </citation>
    <scope>NUCLEOTIDE SEQUENCE [LARGE SCALE GENOMIC DNA]</scope>
    <source>
        <strain evidence="5 6">JP610</strain>
    </source>
</reference>
<organism evidence="5 6">
    <name type="scientific">Sphaeroforma arctica JP610</name>
    <dbReference type="NCBI Taxonomy" id="667725"/>
    <lineage>
        <taxon>Eukaryota</taxon>
        <taxon>Ichthyosporea</taxon>
        <taxon>Ichthyophonida</taxon>
        <taxon>Sphaeroforma</taxon>
    </lineage>
</organism>
<evidence type="ECO:0000256" key="3">
    <source>
        <dbReference type="PIRSR" id="PIRSR630564-2"/>
    </source>
</evidence>
<evidence type="ECO:0000256" key="2">
    <source>
        <dbReference type="PIRSR" id="PIRSR630564-1"/>
    </source>
</evidence>
<dbReference type="InterPro" id="IPR016130">
    <property type="entry name" value="Tyr_Pase_AS"/>
</dbReference>
<evidence type="ECO:0000259" key="4">
    <source>
        <dbReference type="PROSITE" id="PS51339"/>
    </source>
</evidence>
<dbReference type="GO" id="GO:0004438">
    <property type="term" value="F:phosphatidylinositol-3-phosphate phosphatase activity"/>
    <property type="evidence" value="ECO:0007669"/>
    <property type="project" value="TreeGrafter"/>
</dbReference>
<dbReference type="InterPro" id="IPR011993">
    <property type="entry name" value="PH-like_dom_sf"/>
</dbReference>
<dbReference type="Proteomes" id="UP000054560">
    <property type="component" value="Unassembled WGS sequence"/>
</dbReference>
<dbReference type="InterPro" id="IPR029021">
    <property type="entry name" value="Prot-tyrosine_phosphatase-like"/>
</dbReference>
<dbReference type="InterPro" id="IPR030564">
    <property type="entry name" value="Myotubularin"/>
</dbReference>
<sequence length="562" mass="64686">MHIEKAYLYISASPTRHTGSIHVTARHLVFASADRQKEIWLLLQTLWSIERKSPTPKGTLIVLRTKTYRLITLLIPSEKECNDMYDALMDLGFKSRMDELHAFEYKYSPGVKSQSLSWEFYNTLTEYERMGVPNSKWRVTSLNRRFGLCSTYPRELYVPATCSDEMLTECAAFRSRQRLPILSYIYKNESSLTRCSQPKVGIQSKRSVADEAMVQLIFSANPNKVNKHYIIDARPKVNAMAQRANGAGYESTAFYLNCKYLCMNIENIHVIRESLNKLVDACHVHNSTANQWLSNVYGSGWLHHIRTILEASNLMARAMAVEGASVVLHCSDGWDRTAQLSSLTQLCLDPYYRTIKGFISLISKEWIQFGHKFQHRNGFWALDKKEYSPVFTQFLDCVWQLQTQFPCAFEFNWKMLIDLNEELHACRFGTFLGNCERERMAANLSETTPSLWYYLIDNTEKYLNPIHSITQGVLVAETAPQHIHVFKGLYCQYLAGKMAHAVKDTFVEDLAKKLDGDDYNDRRNYIISMINQIRDKDPSKAASLALVDFEGKSIISDAEVFR</sequence>
<feature type="binding site" evidence="3">
    <location>
        <begin position="267"/>
        <end position="268"/>
    </location>
    <ligand>
        <name>substrate</name>
    </ligand>
</feature>
<evidence type="ECO:0000256" key="1">
    <source>
        <dbReference type="ARBA" id="ARBA00007471"/>
    </source>
</evidence>
<comment type="similarity">
    <text evidence="1">Belongs to the protein-tyrosine phosphatase family. Non-receptor class myotubularin subfamily.</text>
</comment>
<feature type="binding site" evidence="3">
    <location>
        <begin position="330"/>
        <end position="336"/>
    </location>
    <ligand>
        <name>substrate</name>
    </ligand>
</feature>
<dbReference type="RefSeq" id="XP_014159189.1">
    <property type="nucleotide sequence ID" value="XM_014303714.1"/>
</dbReference>
<accession>A0A0L0GAK9</accession>
<dbReference type="Pfam" id="PF21098">
    <property type="entry name" value="PH-GRAM_MTMR6-like"/>
    <property type="match status" value="1"/>
</dbReference>
<dbReference type="PROSITE" id="PS51339">
    <property type="entry name" value="PPASE_MYOTUBULARIN"/>
    <property type="match status" value="1"/>
</dbReference>
<dbReference type="Pfam" id="PF06602">
    <property type="entry name" value="Myotub-related"/>
    <property type="match status" value="1"/>
</dbReference>
<dbReference type="PANTHER" id="PTHR10807">
    <property type="entry name" value="MYOTUBULARIN-RELATED"/>
    <property type="match status" value="1"/>
</dbReference>
<dbReference type="GO" id="GO:0005737">
    <property type="term" value="C:cytoplasm"/>
    <property type="evidence" value="ECO:0007669"/>
    <property type="project" value="TreeGrafter"/>
</dbReference>
<dbReference type="OrthoDB" id="271628at2759"/>
<proteinExistence type="inferred from homology"/>
<dbReference type="EMBL" id="KQ241710">
    <property type="protein sequence ID" value="KNC85288.1"/>
    <property type="molecule type" value="Genomic_DNA"/>
</dbReference>
<dbReference type="GeneID" id="25903015"/>
<dbReference type="PANTHER" id="PTHR10807:SF8">
    <property type="entry name" value="PHOSPHATIDYLINOSITOL-3-PHOSPHATE PHOSPHATASE"/>
    <property type="match status" value="1"/>
</dbReference>
<evidence type="ECO:0000313" key="5">
    <source>
        <dbReference type="EMBL" id="KNC85288.1"/>
    </source>
</evidence>
<dbReference type="STRING" id="667725.A0A0L0GAK9"/>
<keyword evidence="6" id="KW-1185">Reference proteome</keyword>
<feature type="domain" description="Myotubularin phosphatase" evidence="4">
    <location>
        <begin position="117"/>
        <end position="490"/>
    </location>
</feature>
<name>A0A0L0GAK9_9EUKA</name>
<gene>
    <name evidence="5" type="ORF">SARC_02511</name>
</gene>
<feature type="active site" description="Phosphocysteine intermediate" evidence="2">
    <location>
        <position position="330"/>
    </location>
</feature>
<evidence type="ECO:0000313" key="6">
    <source>
        <dbReference type="Proteomes" id="UP000054560"/>
    </source>
</evidence>
<dbReference type="SUPFAM" id="SSF50729">
    <property type="entry name" value="PH domain-like"/>
    <property type="match status" value="1"/>
</dbReference>
<dbReference type="SUPFAM" id="SSF52799">
    <property type="entry name" value="(Phosphotyrosine protein) phosphatases II"/>
    <property type="match status" value="1"/>
</dbReference>
<dbReference type="InterPro" id="IPR010569">
    <property type="entry name" value="Myotubularin-like_Pase_dom"/>
</dbReference>
<dbReference type="eggNOG" id="KOG1089">
    <property type="taxonomic scope" value="Eukaryota"/>
</dbReference>
<dbReference type="GO" id="GO:0046856">
    <property type="term" value="P:phosphatidylinositol dephosphorylation"/>
    <property type="evidence" value="ECO:0007669"/>
    <property type="project" value="TreeGrafter"/>
</dbReference>